<proteinExistence type="predicted"/>
<feature type="signal peptide" evidence="1">
    <location>
        <begin position="1"/>
        <end position="23"/>
    </location>
</feature>
<reference evidence="2 3" key="1">
    <citation type="submission" date="2019-05" db="EMBL/GenBank/DDBJ databases">
        <title>Another draft genome of Portunus trituberculatus and its Hox gene families provides insights of decapod evolution.</title>
        <authorList>
            <person name="Jeong J.-H."/>
            <person name="Song I."/>
            <person name="Kim S."/>
            <person name="Choi T."/>
            <person name="Kim D."/>
            <person name="Ryu S."/>
            <person name="Kim W."/>
        </authorList>
    </citation>
    <scope>NUCLEOTIDE SEQUENCE [LARGE SCALE GENOMIC DNA]</scope>
    <source>
        <tissue evidence="2">Muscle</tissue>
    </source>
</reference>
<evidence type="ECO:0000313" key="2">
    <source>
        <dbReference type="EMBL" id="MPC49948.1"/>
    </source>
</evidence>
<dbReference type="EMBL" id="VSRR010009195">
    <property type="protein sequence ID" value="MPC49948.1"/>
    <property type="molecule type" value="Genomic_DNA"/>
</dbReference>
<sequence length="88" mass="9730">MKADISLCLFFLSCVLAPGLTDSFVKIPLKKTSYTPKTFPEIEAYTADTIGALKQISQTLDNVVEQRRATICCNGENYIVPVCIRSLL</sequence>
<keyword evidence="3" id="KW-1185">Reference proteome</keyword>
<name>A0A5B7FYL7_PORTR</name>
<protein>
    <submittedName>
        <fullName evidence="2">Uncharacterized protein</fullName>
    </submittedName>
</protein>
<accession>A0A5B7FYL7</accession>
<comment type="caution">
    <text evidence="2">The sequence shown here is derived from an EMBL/GenBank/DDBJ whole genome shotgun (WGS) entry which is preliminary data.</text>
</comment>
<gene>
    <name evidence="2" type="ORF">E2C01_043763</name>
</gene>
<dbReference type="Proteomes" id="UP000324222">
    <property type="component" value="Unassembled WGS sequence"/>
</dbReference>
<dbReference type="OrthoDB" id="10047962at2759"/>
<feature type="chain" id="PRO_5022660965" evidence="1">
    <location>
        <begin position="24"/>
        <end position="88"/>
    </location>
</feature>
<evidence type="ECO:0000256" key="1">
    <source>
        <dbReference type="SAM" id="SignalP"/>
    </source>
</evidence>
<keyword evidence="1" id="KW-0732">Signal</keyword>
<organism evidence="2 3">
    <name type="scientific">Portunus trituberculatus</name>
    <name type="common">Swimming crab</name>
    <name type="synonym">Neptunus trituberculatus</name>
    <dbReference type="NCBI Taxonomy" id="210409"/>
    <lineage>
        <taxon>Eukaryota</taxon>
        <taxon>Metazoa</taxon>
        <taxon>Ecdysozoa</taxon>
        <taxon>Arthropoda</taxon>
        <taxon>Crustacea</taxon>
        <taxon>Multicrustacea</taxon>
        <taxon>Malacostraca</taxon>
        <taxon>Eumalacostraca</taxon>
        <taxon>Eucarida</taxon>
        <taxon>Decapoda</taxon>
        <taxon>Pleocyemata</taxon>
        <taxon>Brachyura</taxon>
        <taxon>Eubrachyura</taxon>
        <taxon>Portunoidea</taxon>
        <taxon>Portunidae</taxon>
        <taxon>Portuninae</taxon>
        <taxon>Portunus</taxon>
    </lineage>
</organism>
<dbReference type="AlphaFoldDB" id="A0A5B7FYL7"/>
<evidence type="ECO:0000313" key="3">
    <source>
        <dbReference type="Proteomes" id="UP000324222"/>
    </source>
</evidence>